<dbReference type="SMART" id="SM00225">
    <property type="entry name" value="BTB"/>
    <property type="match status" value="1"/>
</dbReference>
<organism evidence="2 3">
    <name type="scientific">Hydnomerulius pinastri MD-312</name>
    <dbReference type="NCBI Taxonomy" id="994086"/>
    <lineage>
        <taxon>Eukaryota</taxon>
        <taxon>Fungi</taxon>
        <taxon>Dikarya</taxon>
        <taxon>Basidiomycota</taxon>
        <taxon>Agaricomycotina</taxon>
        <taxon>Agaricomycetes</taxon>
        <taxon>Agaricomycetidae</taxon>
        <taxon>Boletales</taxon>
        <taxon>Boletales incertae sedis</taxon>
        <taxon>Leucogyrophana</taxon>
    </lineage>
</organism>
<dbReference type="SUPFAM" id="SSF54695">
    <property type="entry name" value="POZ domain"/>
    <property type="match status" value="1"/>
</dbReference>
<dbReference type="AlphaFoldDB" id="A0A0C9VH55"/>
<gene>
    <name evidence="2" type="ORF">HYDPIDRAFT_111635</name>
</gene>
<keyword evidence="3" id="KW-1185">Reference proteome</keyword>
<proteinExistence type="predicted"/>
<protein>
    <recommendedName>
        <fullName evidence="1">BTB domain-containing protein</fullName>
    </recommendedName>
</protein>
<dbReference type="HOGENOM" id="CLU_033082_3_1_1"/>
<name>A0A0C9VH55_9AGAM</name>
<accession>A0A0C9VH55</accession>
<reference evidence="2 3" key="1">
    <citation type="submission" date="2014-04" db="EMBL/GenBank/DDBJ databases">
        <title>Evolutionary Origins and Diversification of the Mycorrhizal Mutualists.</title>
        <authorList>
            <consortium name="DOE Joint Genome Institute"/>
            <consortium name="Mycorrhizal Genomics Consortium"/>
            <person name="Kohler A."/>
            <person name="Kuo A."/>
            <person name="Nagy L.G."/>
            <person name="Floudas D."/>
            <person name="Copeland A."/>
            <person name="Barry K.W."/>
            <person name="Cichocki N."/>
            <person name="Veneault-Fourrey C."/>
            <person name="LaButti K."/>
            <person name="Lindquist E.A."/>
            <person name="Lipzen A."/>
            <person name="Lundell T."/>
            <person name="Morin E."/>
            <person name="Murat C."/>
            <person name="Riley R."/>
            <person name="Ohm R."/>
            <person name="Sun H."/>
            <person name="Tunlid A."/>
            <person name="Henrissat B."/>
            <person name="Grigoriev I.V."/>
            <person name="Hibbett D.S."/>
            <person name="Martin F."/>
        </authorList>
    </citation>
    <scope>NUCLEOTIDE SEQUENCE [LARGE SCALE GENOMIC DNA]</scope>
    <source>
        <strain evidence="2 3">MD-312</strain>
    </source>
</reference>
<dbReference type="CDD" id="cd18186">
    <property type="entry name" value="BTB_POZ_ZBTB_KLHL-like"/>
    <property type="match status" value="1"/>
</dbReference>
<dbReference type="InterPro" id="IPR011333">
    <property type="entry name" value="SKP1/BTB/POZ_sf"/>
</dbReference>
<feature type="domain" description="BTB" evidence="1">
    <location>
        <begin position="21"/>
        <end position="96"/>
    </location>
</feature>
<dbReference type="PROSITE" id="PS50097">
    <property type="entry name" value="BTB"/>
    <property type="match status" value="1"/>
</dbReference>
<evidence type="ECO:0000313" key="2">
    <source>
        <dbReference type="EMBL" id="KIJ64949.1"/>
    </source>
</evidence>
<evidence type="ECO:0000313" key="3">
    <source>
        <dbReference type="Proteomes" id="UP000053820"/>
    </source>
</evidence>
<dbReference type="InterPro" id="IPR000210">
    <property type="entry name" value="BTB/POZ_dom"/>
</dbReference>
<dbReference type="Proteomes" id="UP000053820">
    <property type="component" value="Unassembled WGS sequence"/>
</dbReference>
<dbReference type="Gene3D" id="3.30.710.10">
    <property type="entry name" value="Potassium Channel Kv1.1, Chain A"/>
    <property type="match status" value="1"/>
</dbReference>
<sequence>MSISGDEQDQPKRLEPWMEDGNIVLAAQGNYFRVHLSVLSLHSSIFKDMFISSSPSSGCSTSSYGALDDVQVIDRCPVVQLSDSVEDLQIVLDALYRRSHVFTFDQPMPFSVVAAFLRLGKKYEIRQLFNEAKAKLETSFPCKLPQSDLDIKITGHDPHGFQIINLAHEVGLLSVLPAAIYYFCRSCPLSSILDGYTFEGSLFSLTTPNVRTCAIGREKLLELQSVAFPWLKATASGVRRVRQCSSASCNGLVNLTIARHWHPEPSRDPFMTWEAITAEFTGENVCHTCRATWQVEHQAGRDRAWEAFPGLLGLESWSELERNAIDIAL</sequence>
<dbReference type="EMBL" id="KN839845">
    <property type="protein sequence ID" value="KIJ64949.1"/>
    <property type="molecule type" value="Genomic_DNA"/>
</dbReference>
<dbReference type="OrthoDB" id="2879636at2759"/>
<evidence type="ECO:0000259" key="1">
    <source>
        <dbReference type="PROSITE" id="PS50097"/>
    </source>
</evidence>
<dbReference type="Pfam" id="PF00651">
    <property type="entry name" value="BTB"/>
    <property type="match status" value="1"/>
</dbReference>